<dbReference type="RefSeq" id="WP_313763603.1">
    <property type="nucleotide sequence ID" value="NZ_BAAAVH010000087.1"/>
</dbReference>
<evidence type="ECO:0000313" key="2">
    <source>
        <dbReference type="Proteomes" id="UP001596067"/>
    </source>
</evidence>
<reference evidence="2" key="1">
    <citation type="journal article" date="2019" name="Int. J. Syst. Evol. Microbiol.">
        <title>The Global Catalogue of Microorganisms (GCM) 10K type strain sequencing project: providing services to taxonomists for standard genome sequencing and annotation.</title>
        <authorList>
            <consortium name="The Broad Institute Genomics Platform"/>
            <consortium name="The Broad Institute Genome Sequencing Center for Infectious Disease"/>
            <person name="Wu L."/>
            <person name="Ma J."/>
        </authorList>
    </citation>
    <scope>NUCLEOTIDE SEQUENCE [LARGE SCALE GENOMIC DNA]</scope>
    <source>
        <strain evidence="2">CGMCC 4.1469</strain>
    </source>
</reference>
<evidence type="ECO:0000313" key="1">
    <source>
        <dbReference type="EMBL" id="MFC5884501.1"/>
    </source>
</evidence>
<protein>
    <submittedName>
        <fullName evidence="1">Uncharacterized protein</fullName>
    </submittedName>
</protein>
<dbReference type="Proteomes" id="UP001596067">
    <property type="component" value="Unassembled WGS sequence"/>
</dbReference>
<accession>A0ABW1ERQ6</accession>
<sequence length="90" mass="9496">MTTRRTAHVALRPGRGTITVDGTELRGVVACEIRGHVQEVPTMVVALALHEIEVDGQMSISVPPNTAASLVALGWTPPPGQEVPNAVAHR</sequence>
<gene>
    <name evidence="1" type="ORF">ACFP0N_05790</name>
</gene>
<dbReference type="EMBL" id="JBHSOD010000005">
    <property type="protein sequence ID" value="MFC5884501.1"/>
    <property type="molecule type" value="Genomic_DNA"/>
</dbReference>
<keyword evidence="2" id="KW-1185">Reference proteome</keyword>
<comment type="caution">
    <text evidence="1">The sequence shown here is derived from an EMBL/GenBank/DDBJ whole genome shotgun (WGS) entry which is preliminary data.</text>
</comment>
<name>A0ABW1ERQ6_9ACTN</name>
<proteinExistence type="predicted"/>
<organism evidence="1 2">
    <name type="scientific">Kitasatospora aburaviensis</name>
    <dbReference type="NCBI Taxonomy" id="67265"/>
    <lineage>
        <taxon>Bacteria</taxon>
        <taxon>Bacillati</taxon>
        <taxon>Actinomycetota</taxon>
        <taxon>Actinomycetes</taxon>
        <taxon>Kitasatosporales</taxon>
        <taxon>Streptomycetaceae</taxon>
        <taxon>Kitasatospora</taxon>
    </lineage>
</organism>